<accession>A0ACD1E7Y1</accession>
<organism evidence="1 2">
    <name type="scientific">Curtobacterium aetherium</name>
    <dbReference type="NCBI Taxonomy" id="2841594"/>
    <lineage>
        <taxon>Bacteria</taxon>
        <taxon>Bacillati</taxon>
        <taxon>Actinomycetota</taxon>
        <taxon>Actinomycetes</taxon>
        <taxon>Micrococcales</taxon>
        <taxon>Microbacteriaceae</taxon>
        <taxon>Curtobacterium</taxon>
    </lineage>
</organism>
<reference evidence="1" key="1">
    <citation type="submission" date="2021-06" db="EMBL/GenBank/DDBJ databases">
        <authorList>
            <person name="Ellington A.J."/>
            <person name="Bryan N.C."/>
            <person name="Christner B.C."/>
            <person name="Reisch C.R."/>
        </authorList>
    </citation>
    <scope>NUCLEOTIDE SEQUENCE</scope>
    <source>
        <strain evidence="1">L6-1</strain>
    </source>
</reference>
<evidence type="ECO:0000313" key="2">
    <source>
        <dbReference type="Proteomes" id="UP000681794"/>
    </source>
</evidence>
<gene>
    <name evidence="1" type="ORF">KM842_07440</name>
</gene>
<keyword evidence="2" id="KW-1185">Reference proteome</keyword>
<name>A0ACD1E7Y1_9MICO</name>
<dbReference type="Proteomes" id="UP000681794">
    <property type="component" value="Chromosome"/>
</dbReference>
<evidence type="ECO:0000313" key="1">
    <source>
        <dbReference type="EMBL" id="QWS34945.1"/>
    </source>
</evidence>
<sequence length="910" mass="90981">MRILRVHRQPLLAIAVVTLVGAFVAGTALPVLDALAGAGTRADLHRATDRERDLEATFTVVPPDGLGGDPQQAFDGVAGDLAAVHDRMPVGLRAATGRGAWVATTPFAALEAVPSRVPASVALASDPDALQRVRFVHGRAPSPTTDSSTIEVTVSERVAAAIGWRVGEARVAKGPSGRTTLELTGIYAARDPHDPAWGHTPTTLRPSATGTSDGGTGYAGTAYTAPGSFAAVVGSGRVTLGRAWFPLEQAAVTAASRPGLVADTRRFLSTRHPLPVTAAGSTVFTTDLPEVLDASVARDATLRTLAAALGSGPAGAVVALQFLLAALLLRRARPQLLLLGARGARPATVRAIATALVLPAAVPGAVAGGALAAIVSAALPGEVPGGPTTSVVAAVLAALVSCAAVAVGSPVARLRAPSSRLRWTGAGVVVAVTVASVAVTLRGGLDTAAPGGAVDPVAAVLPVALASCGALLAVRVLPVVTRAVTERGRRGRGLGVFLGGAAASRSGPGRAVPLAVAVIGLVVALFATVVGSTLEHGVSDAARRSVAADVSVAAPGLDVDDVRRIRAVHGVGDAVGVATTDEVTFDTAHGSVSAVVLVADTAALRRVQAGVPGALPAQEARHRSAGRAVPVVVSRSLLDATGRSSEVLSTPTRVVAVGSDVVPFTGARRWVLVDDRDADAVTDTGSVDRVLVRVTDGADTSAVATALRRAAPGARVTVASDVERALRADPRIPGARAVAAVAAGLGGLFGVGALLVDAVLTAPARRRRSALLDVLGLGRRRAGRVTAVESLPTVVAVPVTSALVAAAVVALTLPAADLRSFTGGSVRPAVAVDPGLLAVVLAVTVVSLAGVLAVTVRLSLPGRTGPPGAARSTTTTPRPTPRSGATTGATTGSTSDDPPGAPRTRNRENR</sequence>
<proteinExistence type="predicted"/>
<protein>
    <submittedName>
        <fullName evidence="1">Uncharacterized protein</fullName>
    </submittedName>
</protein>
<dbReference type="EMBL" id="CP076544">
    <property type="protein sequence ID" value="QWS34945.1"/>
    <property type="molecule type" value="Genomic_DNA"/>
</dbReference>